<dbReference type="InterPro" id="IPR001173">
    <property type="entry name" value="Glyco_trans_2-like"/>
</dbReference>
<evidence type="ECO:0000256" key="1">
    <source>
        <dbReference type="ARBA" id="ARBA00038494"/>
    </source>
</evidence>
<evidence type="ECO:0000313" key="6">
    <source>
        <dbReference type="Proteomes" id="UP001143400"/>
    </source>
</evidence>
<feature type="domain" description="Glycosyltransferase 2-like" evidence="2">
    <location>
        <begin position="5"/>
        <end position="115"/>
    </location>
</feature>
<dbReference type="Proteomes" id="UP001143400">
    <property type="component" value="Unassembled WGS sequence"/>
</dbReference>
<dbReference type="Gene3D" id="3.90.550.10">
    <property type="entry name" value="Spore Coat Polysaccharide Biosynthesis Protein SpsA, Chain A"/>
    <property type="match status" value="1"/>
</dbReference>
<evidence type="ECO:0000313" key="4">
    <source>
        <dbReference type="EMBL" id="MBM7849940.1"/>
    </source>
</evidence>
<comment type="caution">
    <text evidence="3">The sequence shown here is derived from an EMBL/GenBank/DDBJ whole genome shotgun (WGS) entry which is preliminary data.</text>
</comment>
<dbReference type="EMBL" id="BSFF01000002">
    <property type="protein sequence ID" value="GLK55231.1"/>
    <property type="molecule type" value="Genomic_DNA"/>
</dbReference>
<keyword evidence="5" id="KW-1185">Reference proteome</keyword>
<name>A0A9W6IRM3_9HYPH</name>
<reference evidence="3" key="3">
    <citation type="submission" date="2023-01" db="EMBL/GenBank/DDBJ databases">
        <authorList>
            <person name="Sun Q."/>
            <person name="Evtushenko L."/>
        </authorList>
    </citation>
    <scope>NUCLEOTIDE SEQUENCE</scope>
    <source>
        <strain evidence="3">VKM B-1606</strain>
    </source>
</reference>
<evidence type="ECO:0000313" key="3">
    <source>
        <dbReference type="EMBL" id="GLK55231.1"/>
    </source>
</evidence>
<proteinExistence type="inferred from homology"/>
<dbReference type="EMBL" id="JAFBCY010000001">
    <property type="protein sequence ID" value="MBM7849940.1"/>
    <property type="molecule type" value="Genomic_DNA"/>
</dbReference>
<organism evidence="3 6">
    <name type="scientific">Methylopila capsulata</name>
    <dbReference type="NCBI Taxonomy" id="61654"/>
    <lineage>
        <taxon>Bacteria</taxon>
        <taxon>Pseudomonadati</taxon>
        <taxon>Pseudomonadota</taxon>
        <taxon>Alphaproteobacteria</taxon>
        <taxon>Hyphomicrobiales</taxon>
        <taxon>Methylopilaceae</taxon>
        <taxon>Methylopila</taxon>
    </lineage>
</organism>
<dbReference type="Pfam" id="PF00535">
    <property type="entry name" value="Glycos_transf_2"/>
    <property type="match status" value="1"/>
</dbReference>
<dbReference type="PANTHER" id="PTHR43630">
    <property type="entry name" value="POLY-BETA-1,6-N-ACETYL-D-GLUCOSAMINE SYNTHASE"/>
    <property type="match status" value="1"/>
</dbReference>
<dbReference type="Proteomes" id="UP000758856">
    <property type="component" value="Unassembled WGS sequence"/>
</dbReference>
<evidence type="ECO:0000313" key="5">
    <source>
        <dbReference type="Proteomes" id="UP000758856"/>
    </source>
</evidence>
<protein>
    <submittedName>
        <fullName evidence="4">Glycosyltransferase involved in cell wall biosynthesis</fullName>
    </submittedName>
    <submittedName>
        <fullName evidence="3">LPS biosynthesis</fullName>
    </submittedName>
</protein>
<gene>
    <name evidence="3" type="ORF">GCM10008170_12500</name>
    <name evidence="4" type="ORF">JOD31_000152</name>
</gene>
<evidence type="ECO:0000259" key="2">
    <source>
        <dbReference type="Pfam" id="PF00535"/>
    </source>
</evidence>
<dbReference type="RefSeq" id="WP_204948419.1">
    <property type="nucleotide sequence ID" value="NZ_BSFF01000002.1"/>
</dbReference>
<dbReference type="AlphaFoldDB" id="A0A9W6IRM3"/>
<sequence length="299" mass="33561">MIPVSVVIPTRNEAANLAHCLAALRGFDQVVVADSASSDATAAIAERYGAAVVPFDWNRKYPKKKEWSLQHPIVRNDWVLMLDADEIVSPELVDEIAALIEKGPPCAAYFIEGRFVFLGEALRFGHRNCKIMLVDRRRTRFPHPDDLDVPGGWEVEGHYQPLVDGPVGRMRSSLLHWDRKPAAAYFGRHDLYADWEARLAERGVLAKLAENESWTRRVLKTAFRVTPCRWLVAFLHSYVLKLGVLDGAAGFHFAMARAFYYWQIALRRRTLAADARNAGEARDTGDAQVAPLPVAGRKS</sequence>
<reference evidence="4 5" key="2">
    <citation type="submission" date="2021-01" db="EMBL/GenBank/DDBJ databases">
        <title>Genomic Encyclopedia of Type Strains, Phase IV (KMG-IV): sequencing the most valuable type-strain genomes for metagenomic binning, comparative biology and taxonomic classification.</title>
        <authorList>
            <person name="Goeker M."/>
        </authorList>
    </citation>
    <scope>NUCLEOTIDE SEQUENCE [LARGE SCALE GENOMIC DNA]</scope>
    <source>
        <strain evidence="4 5">DSM 6130</strain>
    </source>
</reference>
<dbReference type="CDD" id="cd02511">
    <property type="entry name" value="Beta4Glucosyltransferase"/>
    <property type="match status" value="1"/>
</dbReference>
<dbReference type="PANTHER" id="PTHR43630:SF2">
    <property type="entry name" value="GLYCOSYLTRANSFERASE"/>
    <property type="match status" value="1"/>
</dbReference>
<dbReference type="InterPro" id="IPR029044">
    <property type="entry name" value="Nucleotide-diphossugar_trans"/>
</dbReference>
<dbReference type="SUPFAM" id="SSF53448">
    <property type="entry name" value="Nucleotide-diphospho-sugar transferases"/>
    <property type="match status" value="1"/>
</dbReference>
<comment type="similarity">
    <text evidence="1">Belongs to the glycosyltransferase 2 family. WaaE/KdtX subfamily.</text>
</comment>
<reference evidence="3" key="1">
    <citation type="journal article" date="2014" name="Int. J. Syst. Evol. Microbiol.">
        <title>Complete genome sequence of Corynebacterium casei LMG S-19264T (=DSM 44701T), isolated from a smear-ripened cheese.</title>
        <authorList>
            <consortium name="US DOE Joint Genome Institute (JGI-PGF)"/>
            <person name="Walter F."/>
            <person name="Albersmeier A."/>
            <person name="Kalinowski J."/>
            <person name="Ruckert C."/>
        </authorList>
    </citation>
    <scope>NUCLEOTIDE SEQUENCE</scope>
    <source>
        <strain evidence="3">VKM B-1606</strain>
    </source>
</reference>
<accession>A0A9W6IRM3</accession>